<protein>
    <submittedName>
        <fullName evidence="2">Uncharacterized protein</fullName>
    </submittedName>
</protein>
<sequence>MGPNDHNLTTLPELTSSGEVYRDELGTWAKSRNLPRGGVAGSDGLEPEAQGAGFDYEEEGLRLQRHHQAPPEARAESRIRGRISIDSSPDSNEESVELLRSPLHGPDAMEAEKKMACGGETGTATIELRHQIQPGSLDSDMYKPLGCDTRGSVDFKVLPSPERVGFYRTLPLSHQRRESVSSTLTGHLRQSKFYSIDPGLADLASLVQHFDRAVGSASQGSIDTSLELPEQSPVVIAHESSDAEETYHASCLDKFGMLDLEKGDDEKICGELPRCRGHKRNLAVPKINTSQLTIMADLASAPAADRSGMPVFAAQPESPVDRLELQGSIPWLMKALPPLPSGSTRSDSYIANISTGDPNLPTRFSPFKFLTIAAPSSRKRGKIEPVFSNESRSAAVHVTDTPESTEEKKARMVPSSPCMRCARRESEEGDPLSRSDSGDEPRSPRSGNLKLKLKVSRGAISRMQAETILAKRQLTPESPVLLERFTGSSEFSSPVDRSQISIRADNDNYFGRKENSGTCEQENAFVASPSPCTPTAALPGRLGDQCLNRDPDVAPLTPLYSAHQATSLEIRSSFSDRSSASGQPARGLRRRISDLRIRLAEPRTRPAELPSPKAGEIGGPSTAEPASPHAPEAKPAESAEDLVAPKSHGGPDDAQPLQTRGFRGRVSRWMRAARHAVMVACTGSRKRG</sequence>
<dbReference type="EMBL" id="JAUKUA010000001">
    <property type="protein sequence ID" value="KAK0731579.1"/>
    <property type="molecule type" value="Genomic_DNA"/>
</dbReference>
<dbReference type="Proteomes" id="UP001172102">
    <property type="component" value="Unassembled WGS sequence"/>
</dbReference>
<feature type="region of interest" description="Disordered" evidence="1">
    <location>
        <begin position="31"/>
        <end position="97"/>
    </location>
</feature>
<feature type="compositionally biased region" description="Low complexity" evidence="1">
    <location>
        <begin position="572"/>
        <end position="581"/>
    </location>
</feature>
<keyword evidence="3" id="KW-1185">Reference proteome</keyword>
<feature type="compositionally biased region" description="Basic and acidic residues" evidence="1">
    <location>
        <begin position="591"/>
        <end position="606"/>
    </location>
</feature>
<feature type="compositionally biased region" description="Basic and acidic residues" evidence="1">
    <location>
        <begin position="422"/>
        <end position="443"/>
    </location>
</feature>
<feature type="region of interest" description="Disordered" evidence="1">
    <location>
        <begin position="572"/>
        <end position="665"/>
    </location>
</feature>
<evidence type="ECO:0000313" key="2">
    <source>
        <dbReference type="EMBL" id="KAK0731579.1"/>
    </source>
</evidence>
<reference evidence="2" key="1">
    <citation type="submission" date="2023-06" db="EMBL/GenBank/DDBJ databases">
        <title>Genome-scale phylogeny and comparative genomics of the fungal order Sordariales.</title>
        <authorList>
            <consortium name="Lawrence Berkeley National Laboratory"/>
            <person name="Hensen N."/>
            <person name="Bonometti L."/>
            <person name="Westerberg I."/>
            <person name="Brannstrom I.O."/>
            <person name="Guillou S."/>
            <person name="Cros-Aarteil S."/>
            <person name="Calhoun S."/>
            <person name="Haridas S."/>
            <person name="Kuo A."/>
            <person name="Mondo S."/>
            <person name="Pangilinan J."/>
            <person name="Riley R."/>
            <person name="Labutti K."/>
            <person name="Andreopoulos B."/>
            <person name="Lipzen A."/>
            <person name="Chen C."/>
            <person name="Yanf M."/>
            <person name="Daum C."/>
            <person name="Ng V."/>
            <person name="Clum A."/>
            <person name="Steindorff A."/>
            <person name="Ohm R."/>
            <person name="Martin F."/>
            <person name="Silar P."/>
            <person name="Natvig D."/>
            <person name="Lalanne C."/>
            <person name="Gautier V."/>
            <person name="Ament-Velasquez S.L."/>
            <person name="Kruys A."/>
            <person name="Hutchinson M.I."/>
            <person name="Powell A.J."/>
            <person name="Barry K."/>
            <person name="Miller A.N."/>
            <person name="Grigoriev I.V."/>
            <person name="Debuchy R."/>
            <person name="Gladieux P."/>
            <person name="Thoren M.H."/>
            <person name="Johannesson H."/>
        </authorList>
    </citation>
    <scope>NUCLEOTIDE SEQUENCE</scope>
    <source>
        <strain evidence="2">SMH4607-1</strain>
    </source>
</reference>
<gene>
    <name evidence="2" type="ORF">B0H67DRAFT_565245</name>
</gene>
<proteinExistence type="predicted"/>
<name>A0AA40BCF2_9PEZI</name>
<accession>A0AA40BCF2</accession>
<evidence type="ECO:0000256" key="1">
    <source>
        <dbReference type="SAM" id="MobiDB-lite"/>
    </source>
</evidence>
<feature type="region of interest" description="Disordered" evidence="1">
    <location>
        <begin position="380"/>
        <end position="448"/>
    </location>
</feature>
<dbReference type="AlphaFoldDB" id="A0AA40BCF2"/>
<comment type="caution">
    <text evidence="2">The sequence shown here is derived from an EMBL/GenBank/DDBJ whole genome shotgun (WGS) entry which is preliminary data.</text>
</comment>
<evidence type="ECO:0000313" key="3">
    <source>
        <dbReference type="Proteomes" id="UP001172102"/>
    </source>
</evidence>
<organism evidence="2 3">
    <name type="scientific">Lasiosphaeris hirsuta</name>
    <dbReference type="NCBI Taxonomy" id="260670"/>
    <lineage>
        <taxon>Eukaryota</taxon>
        <taxon>Fungi</taxon>
        <taxon>Dikarya</taxon>
        <taxon>Ascomycota</taxon>
        <taxon>Pezizomycotina</taxon>
        <taxon>Sordariomycetes</taxon>
        <taxon>Sordariomycetidae</taxon>
        <taxon>Sordariales</taxon>
        <taxon>Lasiosphaeriaceae</taxon>
        <taxon>Lasiosphaeris</taxon>
    </lineage>
</organism>